<dbReference type="AlphaFoldDB" id="A0A3D9ZNT7"/>
<feature type="compositionally biased region" description="Polar residues" evidence="1">
    <location>
        <begin position="489"/>
        <end position="498"/>
    </location>
</feature>
<evidence type="ECO:0000313" key="4">
    <source>
        <dbReference type="EMBL" id="REF95300.1"/>
    </source>
</evidence>
<feature type="domain" description="Oxidoreductase molybdopterin-binding" evidence="3">
    <location>
        <begin position="244"/>
        <end position="395"/>
    </location>
</feature>
<dbReference type="GO" id="GO:0043546">
    <property type="term" value="F:molybdopterin cofactor binding"/>
    <property type="evidence" value="ECO:0007669"/>
    <property type="project" value="TreeGrafter"/>
</dbReference>
<dbReference type="Gene3D" id="2.60.40.650">
    <property type="match status" value="1"/>
</dbReference>
<accession>A0A3D9ZNT7</accession>
<proteinExistence type="predicted"/>
<dbReference type="Proteomes" id="UP000256913">
    <property type="component" value="Unassembled WGS sequence"/>
</dbReference>
<dbReference type="InterPro" id="IPR014756">
    <property type="entry name" value="Ig_E-set"/>
</dbReference>
<feature type="transmembrane region" description="Helical" evidence="2">
    <location>
        <begin position="91"/>
        <end position="112"/>
    </location>
</feature>
<name>A0A3D9ZNT7_9ACTN</name>
<dbReference type="SUPFAM" id="SSF56524">
    <property type="entry name" value="Oxidoreductase molybdopterin-binding domain"/>
    <property type="match status" value="1"/>
</dbReference>
<evidence type="ECO:0000256" key="1">
    <source>
        <dbReference type="SAM" id="MobiDB-lite"/>
    </source>
</evidence>
<dbReference type="GO" id="GO:0020037">
    <property type="term" value="F:heme binding"/>
    <property type="evidence" value="ECO:0007669"/>
    <property type="project" value="TreeGrafter"/>
</dbReference>
<dbReference type="GO" id="GO:0006790">
    <property type="term" value="P:sulfur compound metabolic process"/>
    <property type="evidence" value="ECO:0007669"/>
    <property type="project" value="TreeGrafter"/>
</dbReference>
<dbReference type="PANTHER" id="PTHR19372:SF7">
    <property type="entry name" value="SULFITE OXIDASE, MITOCHONDRIAL"/>
    <property type="match status" value="1"/>
</dbReference>
<dbReference type="PANTHER" id="PTHR19372">
    <property type="entry name" value="SULFITE REDUCTASE"/>
    <property type="match status" value="1"/>
</dbReference>
<dbReference type="Gene3D" id="3.90.420.10">
    <property type="entry name" value="Oxidoreductase, molybdopterin-binding domain"/>
    <property type="match status" value="1"/>
</dbReference>
<evidence type="ECO:0000259" key="3">
    <source>
        <dbReference type="Pfam" id="PF00174"/>
    </source>
</evidence>
<organism evidence="4 5">
    <name type="scientific">Asanoa ferruginea</name>
    <dbReference type="NCBI Taxonomy" id="53367"/>
    <lineage>
        <taxon>Bacteria</taxon>
        <taxon>Bacillati</taxon>
        <taxon>Actinomycetota</taxon>
        <taxon>Actinomycetes</taxon>
        <taxon>Micromonosporales</taxon>
        <taxon>Micromonosporaceae</taxon>
        <taxon>Asanoa</taxon>
    </lineage>
</organism>
<evidence type="ECO:0000313" key="5">
    <source>
        <dbReference type="Proteomes" id="UP000256913"/>
    </source>
</evidence>
<dbReference type="Pfam" id="PF17957">
    <property type="entry name" value="Big_7"/>
    <property type="match status" value="1"/>
</dbReference>
<gene>
    <name evidence="4" type="ORF">DFJ67_1253</name>
</gene>
<protein>
    <submittedName>
        <fullName evidence="4">DMSO/TMAO reductase YedYZ molybdopterin-dependent catalytic subunit</fullName>
    </submittedName>
</protein>
<evidence type="ECO:0000256" key="2">
    <source>
        <dbReference type="SAM" id="Phobius"/>
    </source>
</evidence>
<comment type="caution">
    <text evidence="4">The sequence shown here is derived from an EMBL/GenBank/DDBJ whole genome shotgun (WGS) entry which is preliminary data.</text>
</comment>
<dbReference type="OrthoDB" id="9795587at2"/>
<keyword evidence="2" id="KW-0812">Transmembrane</keyword>
<dbReference type="SUPFAM" id="SSF81296">
    <property type="entry name" value="E set domains"/>
    <property type="match status" value="1"/>
</dbReference>
<feature type="transmembrane region" description="Helical" evidence="2">
    <location>
        <begin position="124"/>
        <end position="148"/>
    </location>
</feature>
<keyword evidence="2" id="KW-0472">Membrane</keyword>
<reference evidence="4 5" key="1">
    <citation type="submission" date="2018-08" db="EMBL/GenBank/DDBJ databases">
        <title>Sequencing the genomes of 1000 actinobacteria strains.</title>
        <authorList>
            <person name="Klenk H.-P."/>
        </authorList>
    </citation>
    <scope>NUCLEOTIDE SEQUENCE [LARGE SCALE GENOMIC DNA]</scope>
    <source>
        <strain evidence="4 5">DSM 44099</strain>
    </source>
</reference>
<dbReference type="Pfam" id="PF00174">
    <property type="entry name" value="Oxidored_molyb"/>
    <property type="match status" value="1"/>
</dbReference>
<dbReference type="RefSeq" id="WP_116067008.1">
    <property type="nucleotide sequence ID" value="NZ_BONB01000015.1"/>
</dbReference>
<dbReference type="GO" id="GO:0008482">
    <property type="term" value="F:sulfite oxidase activity"/>
    <property type="evidence" value="ECO:0007669"/>
    <property type="project" value="TreeGrafter"/>
</dbReference>
<sequence>MTRKSWRFGALAGVAAAAVALGLAELIAVVTGSRSAPLVAVGGVVVDHVPESLKQFAITMFGVHDKTALLVGTAVLLALFAAVIGALSVRWLAVGFAGIGLFAAVGVAAALTRPNAGPSAALPALLGAAAAGATLWLLVVGPLAPAEVTELVAPSVHEEEEAVEGRRRFLKSSGLIVLGAVAVGFAGRWLSTRRSVSTARAEVRLPPPATPAPEVPAGSDLRLPELSSYVTPNDDFYRIDTALVVPQVDPAEWKLRIHGRVRNEIELTYADLLARPMIERYVTLACVSNEVGGDLIGNARWLGVPLKPLLDQAQPLDGADQVVGRSADGWTCGTPTAIMRDGRDAMLAVGMNGAPLPIEHGFPVRVVVPGLYGYVSATKWVVELEVTSFADYDAYWVPRGWSQQGPIKTESRIDTPRGRNSLKAGPVTVAGVAWAQHRGISKVEVQVDNGPWQEAMLARAVSDDTWIQWSWTWEATNGDHVLRVRATDKTGQTQTSQPADPAPDGASGYHNVSVSVG</sequence>
<keyword evidence="2" id="KW-1133">Transmembrane helix</keyword>
<feature type="transmembrane region" description="Helical" evidence="2">
    <location>
        <begin position="67"/>
        <end position="84"/>
    </location>
</feature>
<keyword evidence="5" id="KW-1185">Reference proteome</keyword>
<feature type="region of interest" description="Disordered" evidence="1">
    <location>
        <begin position="489"/>
        <end position="517"/>
    </location>
</feature>
<feature type="transmembrane region" description="Helical" evidence="2">
    <location>
        <begin position="169"/>
        <end position="190"/>
    </location>
</feature>
<dbReference type="EMBL" id="QUMQ01000001">
    <property type="protein sequence ID" value="REF95300.1"/>
    <property type="molecule type" value="Genomic_DNA"/>
</dbReference>
<dbReference type="InterPro" id="IPR036374">
    <property type="entry name" value="OxRdtase_Mopterin-bd_sf"/>
</dbReference>
<dbReference type="InterPro" id="IPR000572">
    <property type="entry name" value="OxRdtase_Mopterin-bd_dom"/>
</dbReference>